<keyword evidence="1" id="KW-1003">Cell membrane</keyword>
<evidence type="ECO:0000256" key="4">
    <source>
        <dbReference type="ARBA" id="ARBA00023139"/>
    </source>
</evidence>
<evidence type="ECO:0000313" key="7">
    <source>
        <dbReference type="EMBL" id="NEN05240.1"/>
    </source>
</evidence>
<dbReference type="PANTHER" id="PTHR43649">
    <property type="entry name" value="ARABINOSE-BINDING PROTEIN-RELATED"/>
    <property type="match status" value="1"/>
</dbReference>
<organism evidence="7 8">
    <name type="scientific">Leifsonia tongyongensis</name>
    <dbReference type="NCBI Taxonomy" id="1268043"/>
    <lineage>
        <taxon>Bacteria</taxon>
        <taxon>Bacillati</taxon>
        <taxon>Actinomycetota</taxon>
        <taxon>Actinomycetes</taxon>
        <taxon>Micrococcales</taxon>
        <taxon>Microbacteriaceae</taxon>
        <taxon>Leifsonia</taxon>
    </lineage>
</organism>
<evidence type="ECO:0000256" key="2">
    <source>
        <dbReference type="ARBA" id="ARBA00022729"/>
    </source>
</evidence>
<comment type="caution">
    <text evidence="7">The sequence shown here is derived from an EMBL/GenBank/DDBJ whole genome shotgun (WGS) entry which is preliminary data.</text>
</comment>
<sequence length="381" mass="41621">MVGFEGSSTEPADLAQLNKAFEKKYPNVKLDYKYVSNTEYDQYNNTRLASGTAADVLMTNPTRVQQWVKQGYLEDLSSQPWVGNLLPNVAPFGQVNGKTYAFTQQNIPIGMYANLDILKKAGIDQVPQTWPEFVDSLKKLKGAGQPGLLLANQGGWTSEQLSMTLAASLVDNSWGSKYDKGDSTWNPAFGPVFDRMRTLLTDGSVNGKLMNGIEPFNVGNGQFIDGKWAYTIMGAWELSTIQKQAKFDFSLNPVPGGDAGTKPKSFTFVGSGWGVNAASQNKKAAEEYVAFMTEPANDGAYLAAENSFSTLSNVPSPTMPKATAFVEAFNDNRTTPSPIEFIQFPNSEAKFWDVGTSLFNDPSQSNSSLLSKLDQTIPKTH</sequence>
<name>A0A6L9XV04_9MICO</name>
<gene>
    <name evidence="7" type="ORF">G3T36_05080</name>
</gene>
<reference evidence="7 8" key="1">
    <citation type="journal article" date="2014" name="J. Microbiol.">
        <title>Diaminobutyricibacter tongyongensis gen. nov., sp. nov. and Homoserinibacter gongjuensis gen. nov., sp. nov. belong to the family Microbacteriaceae.</title>
        <authorList>
            <person name="Kim S.J."/>
            <person name="Ahn J.H."/>
            <person name="Weon H.Y."/>
            <person name="Hamada M."/>
            <person name="Suzuki K."/>
            <person name="Kwon S.W."/>
        </authorList>
    </citation>
    <scope>NUCLEOTIDE SEQUENCE [LARGE SCALE GENOMIC DNA]</scope>
    <source>
        <strain evidence="7 8">NBRC 108724</strain>
    </source>
</reference>
<keyword evidence="2" id="KW-0732">Signal</keyword>
<keyword evidence="5" id="KW-0449">Lipoprotein</keyword>
<protein>
    <submittedName>
        <fullName evidence="7">Carbohydrate ABC transporter substrate-binding protein</fullName>
    </submittedName>
</protein>
<evidence type="ECO:0000256" key="1">
    <source>
        <dbReference type="ARBA" id="ARBA00022475"/>
    </source>
</evidence>
<dbReference type="Gene3D" id="3.40.190.10">
    <property type="entry name" value="Periplasmic binding protein-like II"/>
    <property type="match status" value="2"/>
</dbReference>
<keyword evidence="4" id="KW-0564">Palmitate</keyword>
<evidence type="ECO:0000256" key="6">
    <source>
        <dbReference type="SAM" id="MobiDB-lite"/>
    </source>
</evidence>
<keyword evidence="3" id="KW-0472">Membrane</keyword>
<dbReference type="AlphaFoldDB" id="A0A6L9XV04"/>
<feature type="region of interest" description="Disordered" evidence="6">
    <location>
        <begin position="362"/>
        <end position="381"/>
    </location>
</feature>
<proteinExistence type="predicted"/>
<dbReference type="Proteomes" id="UP000474967">
    <property type="component" value="Unassembled WGS sequence"/>
</dbReference>
<accession>A0A6L9XV04</accession>
<dbReference type="Pfam" id="PF01547">
    <property type="entry name" value="SBP_bac_1"/>
    <property type="match status" value="1"/>
</dbReference>
<evidence type="ECO:0000256" key="3">
    <source>
        <dbReference type="ARBA" id="ARBA00023136"/>
    </source>
</evidence>
<dbReference type="SUPFAM" id="SSF53850">
    <property type="entry name" value="Periplasmic binding protein-like II"/>
    <property type="match status" value="1"/>
</dbReference>
<dbReference type="RefSeq" id="WP_163288446.1">
    <property type="nucleotide sequence ID" value="NZ_JAAGWY010000001.1"/>
</dbReference>
<keyword evidence="8" id="KW-1185">Reference proteome</keyword>
<evidence type="ECO:0000256" key="5">
    <source>
        <dbReference type="ARBA" id="ARBA00023288"/>
    </source>
</evidence>
<dbReference type="InterPro" id="IPR050490">
    <property type="entry name" value="Bact_solute-bd_prot1"/>
</dbReference>
<dbReference type="EMBL" id="JAAGWY010000001">
    <property type="protein sequence ID" value="NEN05240.1"/>
    <property type="molecule type" value="Genomic_DNA"/>
</dbReference>
<dbReference type="PANTHER" id="PTHR43649:SF33">
    <property type="entry name" value="POLYGALACTURONAN_RHAMNOGALACTURONAN-BINDING PROTEIN YTCQ"/>
    <property type="match status" value="1"/>
</dbReference>
<evidence type="ECO:0000313" key="8">
    <source>
        <dbReference type="Proteomes" id="UP000474967"/>
    </source>
</evidence>
<dbReference type="InterPro" id="IPR006059">
    <property type="entry name" value="SBP"/>
</dbReference>